<reference evidence="2" key="2">
    <citation type="journal article" date="2015" name="Data Brief">
        <title>Shoot transcriptome of the giant reed, Arundo donax.</title>
        <authorList>
            <person name="Barrero R.A."/>
            <person name="Guerrero F.D."/>
            <person name="Moolhuijzen P."/>
            <person name="Goolsby J.A."/>
            <person name="Tidwell J."/>
            <person name="Bellgard S.E."/>
            <person name="Bellgard M.I."/>
        </authorList>
    </citation>
    <scope>NUCLEOTIDE SEQUENCE</scope>
    <source>
        <tissue evidence="2">Shoot tissue taken approximately 20 cm above the soil surface</tissue>
    </source>
</reference>
<organism evidence="2">
    <name type="scientific">Arundo donax</name>
    <name type="common">Giant reed</name>
    <name type="synonym">Donax arundinaceus</name>
    <dbReference type="NCBI Taxonomy" id="35708"/>
    <lineage>
        <taxon>Eukaryota</taxon>
        <taxon>Viridiplantae</taxon>
        <taxon>Streptophyta</taxon>
        <taxon>Embryophyta</taxon>
        <taxon>Tracheophyta</taxon>
        <taxon>Spermatophyta</taxon>
        <taxon>Magnoliopsida</taxon>
        <taxon>Liliopsida</taxon>
        <taxon>Poales</taxon>
        <taxon>Poaceae</taxon>
        <taxon>PACMAD clade</taxon>
        <taxon>Arundinoideae</taxon>
        <taxon>Arundineae</taxon>
        <taxon>Arundo</taxon>
    </lineage>
</organism>
<dbReference type="EMBL" id="GBRH01166987">
    <property type="protein sequence ID" value="JAE30909.1"/>
    <property type="molecule type" value="Transcribed_RNA"/>
</dbReference>
<keyword evidence="1" id="KW-0732">Signal</keyword>
<evidence type="ECO:0000313" key="2">
    <source>
        <dbReference type="EMBL" id="JAE30909.1"/>
    </source>
</evidence>
<accession>A0A0A9H536</accession>
<sequence length="36" mass="3978">MMCIVVVILCVLLPGCKEHSYAATETGLCIYIHHCI</sequence>
<protein>
    <submittedName>
        <fullName evidence="2">Uncharacterized protein</fullName>
    </submittedName>
</protein>
<feature type="chain" id="PRO_5002045165" evidence="1">
    <location>
        <begin position="19"/>
        <end position="36"/>
    </location>
</feature>
<name>A0A0A9H536_ARUDO</name>
<evidence type="ECO:0000256" key="1">
    <source>
        <dbReference type="SAM" id="SignalP"/>
    </source>
</evidence>
<reference evidence="2" key="1">
    <citation type="submission" date="2014-09" db="EMBL/GenBank/DDBJ databases">
        <authorList>
            <person name="Magalhaes I.L.F."/>
            <person name="Oliveira U."/>
            <person name="Santos F.R."/>
            <person name="Vidigal T.H.D.A."/>
            <person name="Brescovit A.D."/>
            <person name="Santos A.J."/>
        </authorList>
    </citation>
    <scope>NUCLEOTIDE SEQUENCE</scope>
    <source>
        <tissue evidence="2">Shoot tissue taken approximately 20 cm above the soil surface</tissue>
    </source>
</reference>
<dbReference type="AlphaFoldDB" id="A0A0A9H536"/>
<feature type="signal peptide" evidence="1">
    <location>
        <begin position="1"/>
        <end position="18"/>
    </location>
</feature>
<proteinExistence type="predicted"/>